<keyword evidence="4 7" id="KW-0812">Transmembrane</keyword>
<evidence type="ECO:0000256" key="4">
    <source>
        <dbReference type="ARBA" id="ARBA00022692"/>
    </source>
</evidence>
<evidence type="ECO:0000256" key="5">
    <source>
        <dbReference type="ARBA" id="ARBA00022989"/>
    </source>
</evidence>
<dbReference type="Proteomes" id="UP000006873">
    <property type="component" value="Chromosome"/>
</dbReference>
<dbReference type="PROSITE" id="PS50850">
    <property type="entry name" value="MFS"/>
    <property type="match status" value="1"/>
</dbReference>
<dbReference type="InterPro" id="IPR020846">
    <property type="entry name" value="MFS_dom"/>
</dbReference>
<reference evidence="9 10" key="2">
    <citation type="journal article" date="2011" name="J. Bacteriol.">
        <title>Complete genome sequence of a carbon monoxide-utilizing acetogen, Eubacterium limosum KIST612.</title>
        <authorList>
            <person name="Roh H."/>
            <person name="Ko H.J."/>
            <person name="Kim D."/>
            <person name="Choi D.G."/>
            <person name="Park S."/>
            <person name="Kim S."/>
            <person name="Chang I.S."/>
            <person name="Choi I.G."/>
        </authorList>
    </citation>
    <scope>NUCLEOTIDE SEQUENCE [LARGE SCALE GENOMIC DNA]</scope>
    <source>
        <strain evidence="9 10">KIST612</strain>
    </source>
</reference>
<sequence>MVLYDFYSVKGAGPALWPCQAKMKKQEITYQQLSKFRRALLIFLSGAGSGIIYVPIYLKNVFYEPLLMGLDITNAQLGFLSGMYGIMATILYIPCGIIADKLRLRTMAAGGFISTAAVVYWYATLPSYPVLVLIFAVLAVTTILIFWGCRYKLLRFAAAEADYPAVVGVSYALYGLGGLAINAVTLALFNAMPDYRVGVSASLIFLASVILVLGIISLFAIPHFKGEVTNDPDKKFNINEFIEALKHPGVWLASGTLFFVMIVYMGMNYTTPYLTDAFLAPLTLVSIVGMIRYYGIAIISAPLLGGIAKKVNSPSKTILVVMAACAVCCFAYLILPQTAGFLMAAIVITLVLGFLANGAYGVASSVLTETHVPAHIFGAASGLLSVIGFLPESFMHQLFGSFIDNYELKGYTYIFICLTVSAVIAIGGCIATQIYMKKKYPKEETPSPAVEE</sequence>
<dbReference type="PANTHER" id="PTHR23517">
    <property type="entry name" value="RESISTANCE PROTEIN MDTM, PUTATIVE-RELATED-RELATED"/>
    <property type="match status" value="1"/>
</dbReference>
<feature type="transmembrane region" description="Helical" evidence="7">
    <location>
        <begin position="106"/>
        <end position="123"/>
    </location>
</feature>
<dbReference type="CDD" id="cd06174">
    <property type="entry name" value="MFS"/>
    <property type="match status" value="1"/>
</dbReference>
<organism evidence="9 10">
    <name type="scientific">Eubacterium callanderi</name>
    <dbReference type="NCBI Taxonomy" id="53442"/>
    <lineage>
        <taxon>Bacteria</taxon>
        <taxon>Bacillati</taxon>
        <taxon>Bacillota</taxon>
        <taxon>Clostridia</taxon>
        <taxon>Eubacteriales</taxon>
        <taxon>Eubacteriaceae</taxon>
        <taxon>Eubacterium</taxon>
    </lineage>
</organism>
<feature type="transmembrane region" description="Helical" evidence="7">
    <location>
        <begin position="129"/>
        <end position="149"/>
    </location>
</feature>
<evidence type="ECO:0000313" key="10">
    <source>
        <dbReference type="Proteomes" id="UP000006873"/>
    </source>
</evidence>
<proteinExistence type="predicted"/>
<feature type="transmembrane region" description="Helical" evidence="7">
    <location>
        <begin position="201"/>
        <end position="221"/>
    </location>
</feature>
<keyword evidence="6 7" id="KW-0472">Membrane</keyword>
<feature type="transmembrane region" description="Helical" evidence="7">
    <location>
        <begin position="372"/>
        <end position="390"/>
    </location>
</feature>
<feature type="domain" description="Major facilitator superfamily (MFS) profile" evidence="8">
    <location>
        <begin position="34"/>
        <end position="439"/>
    </location>
</feature>
<dbReference type="AlphaFoldDB" id="E3GQM8"/>
<feature type="transmembrane region" description="Helical" evidence="7">
    <location>
        <begin position="317"/>
        <end position="335"/>
    </location>
</feature>
<protein>
    <submittedName>
        <fullName evidence="9">Major facilitator superfamily MFS_1</fullName>
    </submittedName>
</protein>
<evidence type="ECO:0000256" key="3">
    <source>
        <dbReference type="ARBA" id="ARBA00022475"/>
    </source>
</evidence>
<evidence type="ECO:0000259" key="8">
    <source>
        <dbReference type="PROSITE" id="PS50850"/>
    </source>
</evidence>
<comment type="subcellular location">
    <subcellularLocation>
        <location evidence="1">Cell membrane</location>
        <topology evidence="1">Multi-pass membrane protein</topology>
    </subcellularLocation>
</comment>
<keyword evidence="2" id="KW-0813">Transport</keyword>
<feature type="transmembrane region" description="Helical" evidence="7">
    <location>
        <begin position="78"/>
        <end position="99"/>
    </location>
</feature>
<feature type="transmembrane region" description="Helical" evidence="7">
    <location>
        <begin position="341"/>
        <end position="360"/>
    </location>
</feature>
<dbReference type="Pfam" id="PF07690">
    <property type="entry name" value="MFS_1"/>
    <property type="match status" value="1"/>
</dbReference>
<feature type="transmembrane region" description="Helical" evidence="7">
    <location>
        <begin position="249"/>
        <end position="267"/>
    </location>
</feature>
<gene>
    <name evidence="9" type="ordered locus">ELI_4381</name>
</gene>
<dbReference type="eggNOG" id="COG2271">
    <property type="taxonomic scope" value="Bacteria"/>
</dbReference>
<dbReference type="InterPro" id="IPR050171">
    <property type="entry name" value="MFS_Transporters"/>
</dbReference>
<feature type="transmembrane region" description="Helical" evidence="7">
    <location>
        <begin position="279"/>
        <end position="305"/>
    </location>
</feature>
<dbReference type="GO" id="GO:0022857">
    <property type="term" value="F:transmembrane transporter activity"/>
    <property type="evidence" value="ECO:0007669"/>
    <property type="project" value="InterPro"/>
</dbReference>
<evidence type="ECO:0000256" key="6">
    <source>
        <dbReference type="ARBA" id="ARBA00023136"/>
    </source>
</evidence>
<keyword evidence="5 7" id="KW-1133">Transmembrane helix</keyword>
<dbReference type="KEGG" id="elm:ELI_4381"/>
<dbReference type="InterPro" id="IPR036259">
    <property type="entry name" value="MFS_trans_sf"/>
</dbReference>
<accession>E3GQM8</accession>
<dbReference type="GO" id="GO:0005886">
    <property type="term" value="C:plasma membrane"/>
    <property type="evidence" value="ECO:0007669"/>
    <property type="project" value="UniProtKB-SubCell"/>
</dbReference>
<evidence type="ECO:0000256" key="2">
    <source>
        <dbReference type="ARBA" id="ARBA00022448"/>
    </source>
</evidence>
<evidence type="ECO:0000256" key="7">
    <source>
        <dbReference type="SAM" id="Phobius"/>
    </source>
</evidence>
<feature type="transmembrane region" description="Helical" evidence="7">
    <location>
        <begin position="161"/>
        <end position="189"/>
    </location>
</feature>
<keyword evidence="3" id="KW-1003">Cell membrane</keyword>
<feature type="transmembrane region" description="Helical" evidence="7">
    <location>
        <begin position="410"/>
        <end position="432"/>
    </location>
</feature>
<dbReference type="SUPFAM" id="SSF103473">
    <property type="entry name" value="MFS general substrate transporter"/>
    <property type="match status" value="1"/>
</dbReference>
<dbReference type="HOGENOM" id="CLU_043790_0_0_9"/>
<dbReference type="InterPro" id="IPR011701">
    <property type="entry name" value="MFS"/>
</dbReference>
<dbReference type="Gene3D" id="1.20.1250.20">
    <property type="entry name" value="MFS general substrate transporter like domains"/>
    <property type="match status" value="1"/>
</dbReference>
<dbReference type="PANTHER" id="PTHR23517:SF3">
    <property type="entry name" value="INTEGRAL MEMBRANE TRANSPORT PROTEIN"/>
    <property type="match status" value="1"/>
</dbReference>
<reference key="1">
    <citation type="submission" date="2010-09" db="EMBL/GenBank/DDBJ databases">
        <authorList>
            <person name="Roh H."/>
            <person name="Ko H.-J."/>
            <person name="Kim D."/>
            <person name="Choi D.G."/>
            <person name="Park S."/>
            <person name="Kim S."/>
            <person name="Kim K.H."/>
            <person name="Chang I.S."/>
            <person name="Choi I.-G."/>
        </authorList>
    </citation>
    <scope>NUCLEOTIDE SEQUENCE</scope>
    <source>
        <strain>KIST612</strain>
    </source>
</reference>
<dbReference type="EMBL" id="CP002273">
    <property type="protein sequence ID" value="ADO39320.1"/>
    <property type="molecule type" value="Genomic_DNA"/>
</dbReference>
<evidence type="ECO:0000256" key="1">
    <source>
        <dbReference type="ARBA" id="ARBA00004651"/>
    </source>
</evidence>
<evidence type="ECO:0000313" key="9">
    <source>
        <dbReference type="EMBL" id="ADO39320.1"/>
    </source>
</evidence>
<name>E3GQM8_9FIRM</name>
<keyword evidence="10" id="KW-1185">Reference proteome</keyword>
<feature type="transmembrane region" description="Helical" evidence="7">
    <location>
        <begin position="39"/>
        <end position="58"/>
    </location>
</feature>